<name>M4SY42_9TRYP</name>
<evidence type="ECO:0000256" key="1">
    <source>
        <dbReference type="ARBA" id="ARBA00002523"/>
    </source>
</evidence>
<comment type="function">
    <text evidence="1">VSG forms a coat on the surface of the parasite. The trypanosome evades the immune response of the host by expressing a series of antigenically distinct VSGs from an estimated 1000 VSG genes.</text>
</comment>
<proteinExistence type="predicted"/>
<keyword evidence="5" id="KW-0472">Membrane</keyword>
<keyword evidence="3" id="KW-1003">Cell membrane</keyword>
<protein>
    <submittedName>
        <fullName evidence="11">Variant surface glycoprotein 446</fullName>
    </submittedName>
</protein>
<evidence type="ECO:0000256" key="6">
    <source>
        <dbReference type="ARBA" id="ARBA00023180"/>
    </source>
</evidence>
<keyword evidence="7" id="KW-0449">Lipoprotein</keyword>
<dbReference type="EMBL" id="KC613583">
    <property type="protein sequence ID" value="AGH61014.1"/>
    <property type="molecule type" value="Genomic_DNA"/>
</dbReference>
<evidence type="ECO:0000256" key="2">
    <source>
        <dbReference type="ARBA" id="ARBA00004609"/>
    </source>
</evidence>
<dbReference type="Pfam" id="PF10659">
    <property type="entry name" value="Trypan_glycop_C"/>
    <property type="match status" value="1"/>
</dbReference>
<evidence type="ECO:0000313" key="11">
    <source>
        <dbReference type="EMBL" id="AGH61014.1"/>
    </source>
</evidence>
<evidence type="ECO:0000259" key="10">
    <source>
        <dbReference type="Pfam" id="PF10659"/>
    </source>
</evidence>
<feature type="chain" id="PRO_5004057966" evidence="9">
    <location>
        <begin position="34"/>
        <end position="508"/>
    </location>
</feature>
<comment type="subcellular location">
    <subcellularLocation>
        <location evidence="2">Cell membrane</location>
        <topology evidence="2">Lipid-anchor</topology>
        <topology evidence="2">GPI-anchor</topology>
    </subcellularLocation>
</comment>
<reference evidence="11" key="2">
    <citation type="journal article" date="2014" name="Mol. Biochem. Parasitol.">
        <title>Capturing the variant surface glycoprotein repertoire (the VSGnome) of Trypanosoma brucei Lister 427.</title>
        <authorList>
            <person name="Cross G.A."/>
            <person name="Kim H.S."/>
            <person name="Wickstead B."/>
        </authorList>
    </citation>
    <scope>NUCLEOTIDE SEQUENCE</scope>
    <source>
        <strain evidence="11">Lister 427</strain>
    </source>
</reference>
<feature type="domain" description="Trypanosome variant surface glycoprotein C-terminal" evidence="10">
    <location>
        <begin position="430"/>
        <end position="507"/>
    </location>
</feature>
<dbReference type="SUPFAM" id="SSF58087">
    <property type="entry name" value="Variant surface glycoprotein (N-terminal domain)"/>
    <property type="match status" value="1"/>
</dbReference>
<keyword evidence="6" id="KW-0325">Glycoprotein</keyword>
<keyword evidence="4" id="KW-0336">GPI-anchor</keyword>
<dbReference type="GO" id="GO:0005886">
    <property type="term" value="C:plasma membrane"/>
    <property type="evidence" value="ECO:0007669"/>
    <property type="project" value="UniProtKB-SubCell"/>
</dbReference>
<organism evidence="11">
    <name type="scientific">Trypanosoma brucei</name>
    <dbReference type="NCBI Taxonomy" id="5691"/>
    <lineage>
        <taxon>Eukaryota</taxon>
        <taxon>Discoba</taxon>
        <taxon>Euglenozoa</taxon>
        <taxon>Kinetoplastea</taxon>
        <taxon>Metakinetoplastina</taxon>
        <taxon>Trypanosomatida</taxon>
        <taxon>Trypanosomatidae</taxon>
        <taxon>Trypanosoma</taxon>
    </lineage>
</organism>
<evidence type="ECO:0000256" key="4">
    <source>
        <dbReference type="ARBA" id="ARBA00022622"/>
    </source>
</evidence>
<sequence>MHSKHNQARQSCNYKGAQVAVFILLLMVVAASSKPTSLTATTTQCKEIFFNKKLSDYFTADVKQARKRLNKLRAEALAFELAAWTPTFKSRAPQYRALAAIAANKAAAQQEAIAKHEETLLEAALTLRERNGNLKALLQVRPTDYTLKDGHNFASGANIRDGTTGVLTATASSEKSCKTGLVNTKSKQTICDSDWQTPGGAAKAAEQIQQLTATPTTPDAEFAPLDVELDIRLIGQANSISGTQVYGPGGCANTGKTLKSNVDNGVGLAPPNKPAALQSPAETELHTKAGGTTKCVEQTNTDKLIVTAAGAAGAVCRGKEAAILLEKPVADSTLADLTAQPYVQNIVFLIQKGAVDQGDSGPSKEAAAKAFFGGPTVDISKEYIKPLSTEKVSYKIGETETRESIEALSESENIGYALAVAFRDLKSKAEAAVDPSQKTDSDDKKEDKKDGDNTGKPVCSSLLNQKADEGANHGGTKNCRWKGENSDGSDQSGYKCRASSFIVNNKLL</sequence>
<dbReference type="InterPro" id="IPR019609">
    <property type="entry name" value="Variant_surf_glycoprt_trypan_C"/>
</dbReference>
<reference evidence="11" key="1">
    <citation type="submission" date="2013-02" db="EMBL/GenBank/DDBJ databases">
        <authorList>
            <person name="Cross G.A.M."/>
            <person name="Kim H.-S."/>
            <person name="Wickstead B."/>
        </authorList>
    </citation>
    <scope>NUCLEOTIDE SEQUENCE</scope>
    <source>
        <strain evidence="11">Lister 427</strain>
    </source>
</reference>
<dbReference type="GO" id="GO:0098552">
    <property type="term" value="C:side of membrane"/>
    <property type="evidence" value="ECO:0007669"/>
    <property type="project" value="UniProtKB-KW"/>
</dbReference>
<feature type="region of interest" description="Disordered" evidence="8">
    <location>
        <begin position="430"/>
        <end position="494"/>
    </location>
</feature>
<dbReference type="VEuPathDB" id="TriTrypDB:Tb427_000400300"/>
<evidence type="ECO:0000256" key="7">
    <source>
        <dbReference type="ARBA" id="ARBA00023288"/>
    </source>
</evidence>
<accession>M4SY42</accession>
<evidence type="ECO:0000256" key="5">
    <source>
        <dbReference type="ARBA" id="ARBA00023136"/>
    </source>
</evidence>
<evidence type="ECO:0000256" key="9">
    <source>
        <dbReference type="SAM" id="SignalP"/>
    </source>
</evidence>
<feature type="signal peptide" evidence="9">
    <location>
        <begin position="1"/>
        <end position="33"/>
    </location>
</feature>
<keyword evidence="9" id="KW-0732">Signal</keyword>
<evidence type="ECO:0000256" key="8">
    <source>
        <dbReference type="SAM" id="MobiDB-lite"/>
    </source>
</evidence>
<dbReference type="AlphaFoldDB" id="M4SY42"/>
<evidence type="ECO:0000256" key="3">
    <source>
        <dbReference type="ARBA" id="ARBA00022475"/>
    </source>
</evidence>
<feature type="compositionally biased region" description="Basic and acidic residues" evidence="8">
    <location>
        <begin position="430"/>
        <end position="453"/>
    </location>
</feature>